<feature type="transmembrane region" description="Helical" evidence="3">
    <location>
        <begin position="62"/>
        <end position="80"/>
    </location>
</feature>
<sequence length="328" mass="35845">MAGNGEIKEDGGKGVKGMVMERIKSIKGIPPEENMLPGTPACAGCGGLLALRHCMKALGRRIVIVNAAGCFTLLTIYPYTPFKNSWLYTAMACAPAGAQGIRDALDILMKKGRLDPEEDLKVVVLTGDGAAYDMGLSSTSGAINRNLDFYYICYDNESYGNTGVQWSGATPFASKTGTTPPGRISPMGAEFAKKDLFAIWNSHKPPYLATISPAHPVDLINKFKKAEQYTGPKLFIALSPCPPGWGIDPSYTVKLAKLAVDTGIWALKEAVFGVVTHTVVPKRFKPVEEYLRVQGRFAHLFKPVRQETALNKIQEGVDEYWNRHKFLL</sequence>
<dbReference type="EC" id="1.2.7.1" evidence="5"/>
<evidence type="ECO:0000313" key="5">
    <source>
        <dbReference type="EMBL" id="QNO55565.1"/>
    </source>
</evidence>
<feature type="domain" description="Thiamine pyrophosphate enzyme TPP-binding" evidence="4">
    <location>
        <begin position="68"/>
        <end position="234"/>
    </location>
</feature>
<evidence type="ECO:0000256" key="2">
    <source>
        <dbReference type="ARBA" id="ARBA00023002"/>
    </source>
</evidence>
<dbReference type="GO" id="GO:0019164">
    <property type="term" value="F:pyruvate synthase activity"/>
    <property type="evidence" value="ECO:0007669"/>
    <property type="project" value="UniProtKB-EC"/>
</dbReference>
<dbReference type="Pfam" id="PF02775">
    <property type="entry name" value="TPP_enzyme_C"/>
    <property type="match status" value="1"/>
</dbReference>
<evidence type="ECO:0000256" key="3">
    <source>
        <dbReference type="SAM" id="Phobius"/>
    </source>
</evidence>
<dbReference type="InterPro" id="IPR011766">
    <property type="entry name" value="TPP_enzyme_TPP-bd"/>
</dbReference>
<dbReference type="InterPro" id="IPR051479">
    <property type="entry name" value="PorB-like"/>
</dbReference>
<dbReference type="GO" id="GO:0030976">
    <property type="term" value="F:thiamine pyrophosphate binding"/>
    <property type="evidence" value="ECO:0007669"/>
    <property type="project" value="InterPro"/>
</dbReference>
<accession>A0A7G9Z5N1</accession>
<evidence type="ECO:0000259" key="4">
    <source>
        <dbReference type="Pfam" id="PF02775"/>
    </source>
</evidence>
<dbReference type="Gene3D" id="3.40.50.970">
    <property type="match status" value="1"/>
</dbReference>
<gene>
    <name evidence="5" type="primary">porB</name>
    <name evidence="5" type="ORF">BJEEAEJC_00007</name>
</gene>
<keyword evidence="3" id="KW-1133">Transmembrane helix</keyword>
<dbReference type="PANTHER" id="PTHR42897:SF2">
    <property type="entry name" value="PYRUVATE SYNTHASE SUBUNIT PORB"/>
    <property type="match status" value="1"/>
</dbReference>
<name>A0A7G9Z5N1_9EURY</name>
<evidence type="ECO:0000256" key="1">
    <source>
        <dbReference type="ARBA" id="ARBA00011595"/>
    </source>
</evidence>
<dbReference type="EMBL" id="MT631622">
    <property type="protein sequence ID" value="QNO55565.1"/>
    <property type="molecule type" value="Genomic_DNA"/>
</dbReference>
<organism evidence="5">
    <name type="scientific">Candidatus Methanophaga sp. ANME-1 ERB7</name>
    <dbReference type="NCBI Taxonomy" id="2759913"/>
    <lineage>
        <taxon>Archaea</taxon>
        <taxon>Methanobacteriati</taxon>
        <taxon>Methanobacteriota</taxon>
        <taxon>Stenosarchaea group</taxon>
        <taxon>Methanomicrobia</taxon>
        <taxon>Candidatus Methanophagales</taxon>
        <taxon>Candidatus Methanophagaceae</taxon>
        <taxon>Candidatus Methanophaga</taxon>
    </lineage>
</organism>
<comment type="subunit">
    <text evidence="1">Heterotetramer of one alpha, one beta, one delta and one gamma chain.</text>
</comment>
<protein>
    <submittedName>
        <fullName evidence="5">Pyruvate synthase subunit PorB</fullName>
        <ecNumber evidence="5">1.2.7.1</ecNumber>
    </submittedName>
</protein>
<keyword evidence="3" id="KW-0812">Transmembrane</keyword>
<dbReference type="SUPFAM" id="SSF52518">
    <property type="entry name" value="Thiamin diphosphate-binding fold (THDP-binding)"/>
    <property type="match status" value="1"/>
</dbReference>
<proteinExistence type="predicted"/>
<keyword evidence="3" id="KW-0472">Membrane</keyword>
<reference evidence="5" key="1">
    <citation type="submission" date="2020-06" db="EMBL/GenBank/DDBJ databases">
        <title>Unique genomic features of the anaerobic methanotrophic archaea.</title>
        <authorList>
            <person name="Chadwick G.L."/>
            <person name="Skennerton C.T."/>
            <person name="Laso-Perez R."/>
            <person name="Leu A.O."/>
            <person name="Speth D.R."/>
            <person name="Yu H."/>
            <person name="Morgan-Lang C."/>
            <person name="Hatzenpichler R."/>
            <person name="Goudeau D."/>
            <person name="Malmstrom R."/>
            <person name="Brazelton W.J."/>
            <person name="Woyke T."/>
            <person name="Hallam S.J."/>
            <person name="Tyson G.W."/>
            <person name="Wegener G."/>
            <person name="Boetius A."/>
            <person name="Orphan V."/>
        </authorList>
    </citation>
    <scope>NUCLEOTIDE SEQUENCE</scope>
</reference>
<keyword evidence="5" id="KW-0670">Pyruvate</keyword>
<dbReference type="AlphaFoldDB" id="A0A7G9Z5N1"/>
<dbReference type="PANTHER" id="PTHR42897">
    <property type="entry name" value="PYRUVATE SYNTHASE SUBUNIT PORB"/>
    <property type="match status" value="1"/>
</dbReference>
<dbReference type="InterPro" id="IPR029061">
    <property type="entry name" value="THDP-binding"/>
</dbReference>
<keyword evidence="2 5" id="KW-0560">Oxidoreductase</keyword>